<dbReference type="VEuPathDB" id="VectorBase:LDEU001397"/>
<keyword evidence="1" id="KW-0853">WD repeat</keyword>
<dbReference type="InterPro" id="IPR048720">
    <property type="entry name" value="PROPPIN"/>
</dbReference>
<protein>
    <submittedName>
        <fullName evidence="5">WD repeat domain phosphoinositide-interacting protein 2-like isoform X3</fullName>
    </submittedName>
</protein>
<name>A0A443ST06_9ACAR</name>
<organism evidence="5 6">
    <name type="scientific">Leptotrombidium deliense</name>
    <dbReference type="NCBI Taxonomy" id="299467"/>
    <lineage>
        <taxon>Eukaryota</taxon>
        <taxon>Metazoa</taxon>
        <taxon>Ecdysozoa</taxon>
        <taxon>Arthropoda</taxon>
        <taxon>Chelicerata</taxon>
        <taxon>Arachnida</taxon>
        <taxon>Acari</taxon>
        <taxon>Acariformes</taxon>
        <taxon>Trombidiformes</taxon>
        <taxon>Prostigmata</taxon>
        <taxon>Anystina</taxon>
        <taxon>Parasitengona</taxon>
        <taxon>Trombiculoidea</taxon>
        <taxon>Trombiculidae</taxon>
        <taxon>Leptotrombidium</taxon>
    </lineage>
</organism>
<comment type="caution">
    <text evidence="5">The sequence shown here is derived from an EMBL/GenBank/DDBJ whole genome shotgun (WGS) entry which is preliminary data.</text>
</comment>
<evidence type="ECO:0000256" key="4">
    <source>
        <dbReference type="ARBA" id="ARBA00025740"/>
    </source>
</evidence>
<comment type="similarity">
    <text evidence="4">Belongs to the WD repeat PROPPIN family.</text>
</comment>
<evidence type="ECO:0000256" key="1">
    <source>
        <dbReference type="ARBA" id="ARBA00022574"/>
    </source>
</evidence>
<proteinExistence type="inferred from homology"/>
<gene>
    <name evidence="5" type="ORF">B4U80_08378</name>
</gene>
<dbReference type="STRING" id="299467.A0A443ST06"/>
<dbReference type="InterPro" id="IPR001680">
    <property type="entry name" value="WD40_rpt"/>
</dbReference>
<evidence type="ECO:0000256" key="3">
    <source>
        <dbReference type="ARBA" id="ARBA00023006"/>
    </source>
</evidence>
<dbReference type="Proteomes" id="UP000288716">
    <property type="component" value="Unassembled WGS sequence"/>
</dbReference>
<evidence type="ECO:0000313" key="5">
    <source>
        <dbReference type="EMBL" id="RWS30643.1"/>
    </source>
</evidence>
<dbReference type="InterPro" id="IPR015943">
    <property type="entry name" value="WD40/YVTN_repeat-like_dom_sf"/>
</dbReference>
<dbReference type="GO" id="GO:0005737">
    <property type="term" value="C:cytoplasm"/>
    <property type="evidence" value="ECO:0007669"/>
    <property type="project" value="UniProtKB-ARBA"/>
</dbReference>
<sequence>MNLLQDGEDPNNSIYVSFNRDSSSLAVGTKTGYKIYSFNSTERLDKIHEDNIAIVERLNSSSLVAFVSHSSPRKLRVYHFKKNLEICSHSYSNSILAVKMNRKRLIVCLEGSIYIHTMEDLRISHTIREIPPNPTGLCALSSNDDSCLIAYPCSDKTGEVAVFDCIALQNKNVITAHDNALAAIAFDPAGIKIATASEKGTVIRVYNVLDSTLLYEFRRGYARCVTIYSLAFSYNSLFLCASSDTETVHIFKLEDRNQGRSNEESQSWFGYITRAVSNVLPANMTEVLNQWRSFAIARLPFSRRKNVCGIAMINRSPRVLVASGDGYLYIYDLNENDPGECNLIKQHKLDGIEESENRRPLGM</sequence>
<accession>A0A443ST06</accession>
<dbReference type="Pfam" id="PF21032">
    <property type="entry name" value="PROPPIN"/>
    <property type="match status" value="1"/>
</dbReference>
<dbReference type="Gene3D" id="2.130.10.10">
    <property type="entry name" value="YVTN repeat-like/Quinoprotein amine dehydrogenase"/>
    <property type="match status" value="1"/>
</dbReference>
<dbReference type="SUPFAM" id="SSF50978">
    <property type="entry name" value="WD40 repeat-like"/>
    <property type="match status" value="1"/>
</dbReference>
<dbReference type="OrthoDB" id="1667587at2759"/>
<keyword evidence="2" id="KW-0677">Repeat</keyword>
<keyword evidence="6" id="KW-1185">Reference proteome</keyword>
<dbReference type="GO" id="GO:0006914">
    <property type="term" value="P:autophagy"/>
    <property type="evidence" value="ECO:0007669"/>
    <property type="project" value="UniProtKB-KW"/>
</dbReference>
<keyword evidence="3" id="KW-0072">Autophagy</keyword>
<evidence type="ECO:0000256" key="2">
    <source>
        <dbReference type="ARBA" id="ARBA00022737"/>
    </source>
</evidence>
<dbReference type="SMART" id="SM00320">
    <property type="entry name" value="WD40"/>
    <property type="match status" value="3"/>
</dbReference>
<dbReference type="EMBL" id="NCKV01000432">
    <property type="protein sequence ID" value="RWS30643.1"/>
    <property type="molecule type" value="Genomic_DNA"/>
</dbReference>
<dbReference type="InterPro" id="IPR036322">
    <property type="entry name" value="WD40_repeat_dom_sf"/>
</dbReference>
<dbReference type="PANTHER" id="PTHR11227">
    <property type="entry name" value="WD-REPEAT PROTEIN INTERACTING WITH PHOSPHOINOSIDES WIPI -RELATED"/>
    <property type="match status" value="1"/>
</dbReference>
<reference evidence="5 6" key="1">
    <citation type="journal article" date="2018" name="Gigascience">
        <title>Genomes of trombidid mites reveal novel predicted allergens and laterally-transferred genes associated with secondary metabolism.</title>
        <authorList>
            <person name="Dong X."/>
            <person name="Chaisiri K."/>
            <person name="Xia D."/>
            <person name="Armstrong S.D."/>
            <person name="Fang Y."/>
            <person name="Donnelly M.J."/>
            <person name="Kadowaki T."/>
            <person name="McGarry J.W."/>
            <person name="Darby A.C."/>
            <person name="Makepeace B.L."/>
        </authorList>
    </citation>
    <scope>NUCLEOTIDE SEQUENCE [LARGE SCALE GENOMIC DNA]</scope>
    <source>
        <strain evidence="5">UoL-UT</strain>
    </source>
</reference>
<evidence type="ECO:0000313" key="6">
    <source>
        <dbReference type="Proteomes" id="UP000288716"/>
    </source>
</evidence>
<dbReference type="AlphaFoldDB" id="A0A443ST06"/>